<gene>
    <name evidence="2" type="ORF">IAA93_06410</name>
</gene>
<accession>A0A9D2UJ13</accession>
<evidence type="ECO:0000256" key="1">
    <source>
        <dbReference type="SAM" id="SignalP"/>
    </source>
</evidence>
<keyword evidence="1" id="KW-0732">Signal</keyword>
<reference evidence="2" key="1">
    <citation type="journal article" date="2021" name="PeerJ">
        <title>Extensive microbial diversity within the chicken gut microbiome revealed by metagenomics and culture.</title>
        <authorList>
            <person name="Gilroy R."/>
            <person name="Ravi A."/>
            <person name="Getino M."/>
            <person name="Pursley I."/>
            <person name="Horton D.L."/>
            <person name="Alikhan N.F."/>
            <person name="Baker D."/>
            <person name="Gharbi K."/>
            <person name="Hall N."/>
            <person name="Watson M."/>
            <person name="Adriaenssens E.M."/>
            <person name="Foster-Nyarko E."/>
            <person name="Jarju S."/>
            <person name="Secka A."/>
            <person name="Antonio M."/>
            <person name="Oren A."/>
            <person name="Chaudhuri R.R."/>
            <person name="La Ragione R."/>
            <person name="Hildebrand F."/>
            <person name="Pallen M.J."/>
        </authorList>
    </citation>
    <scope>NUCLEOTIDE SEQUENCE</scope>
    <source>
        <strain evidence="2">MalCec1-1739</strain>
    </source>
</reference>
<proteinExistence type="predicted"/>
<feature type="chain" id="PRO_5039110171" description="Outer membrane protein beta-barrel domain-containing protein" evidence="1">
    <location>
        <begin position="19"/>
        <end position="249"/>
    </location>
</feature>
<evidence type="ECO:0000313" key="3">
    <source>
        <dbReference type="Proteomes" id="UP000787625"/>
    </source>
</evidence>
<comment type="caution">
    <text evidence="2">The sequence shown here is derived from an EMBL/GenBank/DDBJ whole genome shotgun (WGS) entry which is preliminary data.</text>
</comment>
<organism evidence="2 3">
    <name type="scientific">Candidatus Avibacteroides avistercoris</name>
    <dbReference type="NCBI Taxonomy" id="2840690"/>
    <lineage>
        <taxon>Bacteria</taxon>
        <taxon>Pseudomonadati</taxon>
        <taxon>Bacteroidota</taxon>
        <taxon>Bacteroidia</taxon>
        <taxon>Bacteroidales</taxon>
        <taxon>Bacteroidaceae</taxon>
        <taxon>Bacteroidaceae incertae sedis</taxon>
        <taxon>Candidatus Avibacteroides</taxon>
    </lineage>
</organism>
<sequence>MKRFLLLICLALCGVAFGFSQNYQDVVYLKNGSVIRGVVVEQVPGVSLKVQTSDGNMFVYEMSEVEKMTKEASPRQYGRQGNNYGGLQNLSRGYRPNGYRGFMELGGGPGVGDYGDGFVSFSTSHGGQISPYFFLGAGIGFDYHFGWETISIPIFADLRANFLDNWITPYFGAKIGYSVFDITGFYFNPTLGVDFALDSRLGFNFSLGYNLQSARVGHYSYYDYGGYSVSIGGLKEIIGGITFKFGVHF</sequence>
<dbReference type="AlphaFoldDB" id="A0A9D2UJ13"/>
<evidence type="ECO:0000313" key="2">
    <source>
        <dbReference type="EMBL" id="HJD53337.1"/>
    </source>
</evidence>
<feature type="signal peptide" evidence="1">
    <location>
        <begin position="1"/>
        <end position="18"/>
    </location>
</feature>
<evidence type="ECO:0008006" key="4">
    <source>
        <dbReference type="Google" id="ProtNLM"/>
    </source>
</evidence>
<dbReference type="Proteomes" id="UP000787625">
    <property type="component" value="Unassembled WGS sequence"/>
</dbReference>
<reference evidence="2" key="2">
    <citation type="submission" date="2021-04" db="EMBL/GenBank/DDBJ databases">
        <authorList>
            <person name="Gilroy R."/>
        </authorList>
    </citation>
    <scope>NUCLEOTIDE SEQUENCE</scope>
    <source>
        <strain evidence="2">MalCec1-1739</strain>
    </source>
</reference>
<name>A0A9D2UJ13_9BACT</name>
<dbReference type="EMBL" id="DWUP01000149">
    <property type="protein sequence ID" value="HJD53337.1"/>
    <property type="molecule type" value="Genomic_DNA"/>
</dbReference>
<protein>
    <recommendedName>
        <fullName evidence="4">Outer membrane protein beta-barrel domain-containing protein</fullName>
    </recommendedName>
</protein>